<comment type="subcellular location">
    <subcellularLocation>
        <location evidence="1">Peroxisome</location>
    </subcellularLocation>
</comment>
<evidence type="ECO:0000256" key="8">
    <source>
        <dbReference type="ARBA" id="ARBA00023098"/>
    </source>
</evidence>
<evidence type="ECO:0000256" key="7">
    <source>
        <dbReference type="ARBA" id="ARBA00023027"/>
    </source>
</evidence>
<evidence type="ECO:0000256" key="10">
    <source>
        <dbReference type="ARBA" id="ARBA00023235"/>
    </source>
</evidence>
<dbReference type="GO" id="GO:0003857">
    <property type="term" value="F:(3S)-3-hydroxyacyl-CoA dehydrogenase (NAD+) activity"/>
    <property type="evidence" value="ECO:0007669"/>
    <property type="project" value="UniProtKB-EC"/>
</dbReference>
<dbReference type="RefSeq" id="WP_058239781.1">
    <property type="nucleotide sequence ID" value="NZ_CYPW01000018.1"/>
</dbReference>
<dbReference type="OrthoDB" id="9771883at2"/>
<evidence type="ECO:0000256" key="9">
    <source>
        <dbReference type="ARBA" id="ARBA00023140"/>
    </source>
</evidence>
<keyword evidence="8" id="KW-0443">Lipid metabolism</keyword>
<dbReference type="EMBL" id="CYPW01000018">
    <property type="protein sequence ID" value="CUH52567.1"/>
    <property type="molecule type" value="Genomic_DNA"/>
</dbReference>
<evidence type="ECO:0000259" key="15">
    <source>
        <dbReference type="Pfam" id="PF00725"/>
    </source>
</evidence>
<keyword evidence="6" id="KW-0560">Oxidoreductase</keyword>
<dbReference type="SUPFAM" id="SSF52096">
    <property type="entry name" value="ClpP/crotonase"/>
    <property type="match status" value="1"/>
</dbReference>
<dbReference type="FunFam" id="1.10.1040.50:FF:000006">
    <property type="entry name" value="Peroxisomal bifunctional enzyme"/>
    <property type="match status" value="1"/>
</dbReference>
<evidence type="ECO:0000313" key="17">
    <source>
        <dbReference type="EMBL" id="CUH52567.1"/>
    </source>
</evidence>
<dbReference type="InterPro" id="IPR006108">
    <property type="entry name" value="3HC_DH_C"/>
</dbReference>
<keyword evidence="5" id="KW-0442">Lipid degradation</keyword>
<reference evidence="17 18" key="1">
    <citation type="submission" date="2015-09" db="EMBL/GenBank/DDBJ databases">
        <authorList>
            <consortium name="Swine Surveillance"/>
        </authorList>
    </citation>
    <scope>NUCLEOTIDE SEQUENCE [LARGE SCALE GENOMIC DNA]</scope>
    <source>
        <strain evidence="17 18">CECT 7688</strain>
    </source>
</reference>
<dbReference type="Gene3D" id="1.10.1040.50">
    <property type="match status" value="1"/>
</dbReference>
<comment type="catalytic activity">
    <reaction evidence="13">
        <text>a (3S)-3-hydroxyacyl-CoA + NAD(+) = a 3-oxoacyl-CoA + NADH + H(+)</text>
        <dbReference type="Rhea" id="RHEA:22432"/>
        <dbReference type="ChEBI" id="CHEBI:15378"/>
        <dbReference type="ChEBI" id="CHEBI:57318"/>
        <dbReference type="ChEBI" id="CHEBI:57540"/>
        <dbReference type="ChEBI" id="CHEBI:57945"/>
        <dbReference type="ChEBI" id="CHEBI:90726"/>
        <dbReference type="EC" id="1.1.1.35"/>
    </reaction>
</comment>
<keyword evidence="7" id="KW-0520">NAD</keyword>
<comment type="similarity">
    <text evidence="3">In the N-terminal section; belongs to the enoyl-CoA hydratase/isomerase family.</text>
</comment>
<feature type="domain" description="3-hydroxyacyl-CoA dehydrogenase C-terminal" evidence="15">
    <location>
        <begin position="600"/>
        <end position="684"/>
    </location>
</feature>
<dbReference type="AlphaFoldDB" id="A0A0P1FCB7"/>
<feature type="domain" description="3-hydroxyacyl-CoA dehydrogenase NAD binding" evidence="16">
    <location>
        <begin position="292"/>
        <end position="467"/>
    </location>
</feature>
<dbReference type="UniPathway" id="UPA00659"/>
<evidence type="ECO:0000256" key="11">
    <source>
        <dbReference type="ARBA" id="ARBA00023239"/>
    </source>
</evidence>
<dbReference type="GO" id="GO:0004300">
    <property type="term" value="F:enoyl-CoA hydratase activity"/>
    <property type="evidence" value="ECO:0007669"/>
    <property type="project" value="UniProtKB-ARBA"/>
</dbReference>
<accession>A0A0P1FCB7</accession>
<dbReference type="CDD" id="cd06558">
    <property type="entry name" value="crotonase-like"/>
    <property type="match status" value="1"/>
</dbReference>
<evidence type="ECO:0000256" key="5">
    <source>
        <dbReference type="ARBA" id="ARBA00022963"/>
    </source>
</evidence>
<dbReference type="InterPro" id="IPR001753">
    <property type="entry name" value="Enoyl-CoA_hydra/iso"/>
</dbReference>
<keyword evidence="4" id="KW-0276">Fatty acid metabolism</keyword>
<dbReference type="InterPro" id="IPR008927">
    <property type="entry name" value="6-PGluconate_DH-like_C_sf"/>
</dbReference>
<evidence type="ECO:0000256" key="2">
    <source>
        <dbReference type="ARBA" id="ARBA00005005"/>
    </source>
</evidence>
<dbReference type="InterPro" id="IPR018376">
    <property type="entry name" value="Enoyl-CoA_hyd/isom_CS"/>
</dbReference>
<dbReference type="InterPro" id="IPR029045">
    <property type="entry name" value="ClpP/crotonase-like_dom_sf"/>
</dbReference>
<comment type="pathway">
    <text evidence="2">Lipid metabolism; fatty acid beta-oxidation.</text>
</comment>
<dbReference type="STRING" id="321267.SHM7688_02014"/>
<dbReference type="Pfam" id="PF00378">
    <property type="entry name" value="ECH_1"/>
    <property type="match status" value="1"/>
</dbReference>
<protein>
    <submittedName>
        <fullName evidence="17">Fatty acid oxidation complex subunit alpha</fullName>
    </submittedName>
</protein>
<dbReference type="SUPFAM" id="SSF51735">
    <property type="entry name" value="NAD(P)-binding Rossmann-fold domains"/>
    <property type="match status" value="1"/>
</dbReference>
<comment type="similarity">
    <text evidence="14">Belongs to the enoyl-CoA hydratase/isomerase family.</text>
</comment>
<keyword evidence="11" id="KW-0456">Lyase</keyword>
<organism evidence="17 18">
    <name type="scientific">Shimia marina</name>
    <dbReference type="NCBI Taxonomy" id="321267"/>
    <lineage>
        <taxon>Bacteria</taxon>
        <taxon>Pseudomonadati</taxon>
        <taxon>Pseudomonadota</taxon>
        <taxon>Alphaproteobacteria</taxon>
        <taxon>Rhodobacterales</taxon>
        <taxon>Roseobacteraceae</taxon>
    </lineage>
</organism>
<dbReference type="Pfam" id="PF00725">
    <property type="entry name" value="3HCDH"/>
    <property type="match status" value="2"/>
</dbReference>
<evidence type="ECO:0000256" key="13">
    <source>
        <dbReference type="ARBA" id="ARBA00049556"/>
    </source>
</evidence>
<sequence length="694" mass="73068">MSDKKVRVEIVEEVALICIDNPPVNASGLAVRQGIVAALEEISAAGSIGAVGLYCAGRTFIAGADITEFGKPLQEPGLPGVCDTLENFDTPIVAVIHGTALGGGLETAMGCHARVALPSAKVGLPEVLLGILPGAGGTQRAPRLAGIPNALDLILSGRHVAAQEALEMGVIDRIMEGTPRDVALAAAREVVAGTLATRRTGTLQTAPDDAAIATTLAHVQQKHPQLISPQKCVECVAASTGDLQEGLAFERAAFMECLASPQSKALIYAFFGERAVANIPEKTAQARDIGSLGVIGGGTMGSGISTAALMAGLPVTLIEVTQEALARGVATITSNLEGAVKRGKMGAAARDAALARLTASTEMQSLSEVDLVVEAVFENMEIKKEIFGKLDGICKEGAVLASNTSYLDINEIAAMTGRPQDVLGLHFFSPAHIMKLLEVVAGENTAPQVVATGFALAKKLRKVAVRAGVCDGFIGNRILGYYLKAASYLVLDGAHPDQVDRALEGFGFAMGPHRVGDLAGLDIGYMTRKRLAATRPPEERYSGAIADQLSENGWNGRKSGKGYFVYDGRETLENPDLNAIIAEARAKAGITPRDFSVAEIVERYMTAMISEAARVVEDGIALRPVDVDVVFLMGYGFPRFRGGPLHYADTIGAAELVRRIEAYAEEDAHYWQVPDLLRKMAADGTTFADLNKGK</sequence>
<evidence type="ECO:0000256" key="1">
    <source>
        <dbReference type="ARBA" id="ARBA00004275"/>
    </source>
</evidence>
<dbReference type="Gene3D" id="3.90.226.10">
    <property type="entry name" value="2-enoyl-CoA Hydratase, Chain A, domain 1"/>
    <property type="match status" value="1"/>
</dbReference>
<keyword evidence="9" id="KW-0576">Peroxisome</keyword>
<dbReference type="GO" id="GO:0006635">
    <property type="term" value="P:fatty acid beta-oxidation"/>
    <property type="evidence" value="ECO:0007669"/>
    <property type="project" value="UniProtKB-UniPathway"/>
</dbReference>
<dbReference type="PANTHER" id="PTHR23309">
    <property type="entry name" value="3-HYDROXYACYL-COA DEHYROGENASE"/>
    <property type="match status" value="1"/>
</dbReference>
<feature type="domain" description="3-hydroxyacyl-CoA dehydrogenase C-terminal" evidence="15">
    <location>
        <begin position="472"/>
        <end position="566"/>
    </location>
</feature>
<keyword evidence="18" id="KW-1185">Reference proteome</keyword>
<dbReference type="InterPro" id="IPR006176">
    <property type="entry name" value="3-OHacyl-CoA_DH_NAD-bd"/>
</dbReference>
<dbReference type="GO" id="GO:0070403">
    <property type="term" value="F:NAD+ binding"/>
    <property type="evidence" value="ECO:0007669"/>
    <property type="project" value="InterPro"/>
</dbReference>
<name>A0A0P1FCB7_9RHOB</name>
<proteinExistence type="inferred from homology"/>
<evidence type="ECO:0000256" key="3">
    <source>
        <dbReference type="ARBA" id="ARBA00008750"/>
    </source>
</evidence>
<dbReference type="Gene3D" id="3.40.50.720">
    <property type="entry name" value="NAD(P)-binding Rossmann-like Domain"/>
    <property type="match status" value="1"/>
</dbReference>
<dbReference type="GO" id="GO:0016853">
    <property type="term" value="F:isomerase activity"/>
    <property type="evidence" value="ECO:0007669"/>
    <property type="project" value="UniProtKB-KW"/>
</dbReference>
<evidence type="ECO:0000256" key="14">
    <source>
        <dbReference type="RuleBase" id="RU003707"/>
    </source>
</evidence>
<dbReference type="PROSITE" id="PS00166">
    <property type="entry name" value="ENOYL_COA_HYDRATASE"/>
    <property type="match status" value="1"/>
</dbReference>
<evidence type="ECO:0000256" key="4">
    <source>
        <dbReference type="ARBA" id="ARBA00022832"/>
    </source>
</evidence>
<dbReference type="SUPFAM" id="SSF48179">
    <property type="entry name" value="6-phosphogluconate dehydrogenase C-terminal domain-like"/>
    <property type="match status" value="2"/>
</dbReference>
<gene>
    <name evidence="17" type="primary">fadB_1</name>
    <name evidence="17" type="ORF">SHM7688_02014</name>
</gene>
<evidence type="ECO:0000313" key="18">
    <source>
        <dbReference type="Proteomes" id="UP000054823"/>
    </source>
</evidence>
<evidence type="ECO:0000259" key="16">
    <source>
        <dbReference type="Pfam" id="PF02737"/>
    </source>
</evidence>
<keyword evidence="12" id="KW-0511">Multifunctional enzyme</keyword>
<keyword evidence="10" id="KW-0413">Isomerase</keyword>
<evidence type="ECO:0000256" key="6">
    <source>
        <dbReference type="ARBA" id="ARBA00023002"/>
    </source>
</evidence>
<dbReference type="Proteomes" id="UP000054823">
    <property type="component" value="Unassembled WGS sequence"/>
</dbReference>
<dbReference type="FunFam" id="3.40.50.720:FF:000009">
    <property type="entry name" value="Fatty oxidation complex, alpha subunit"/>
    <property type="match status" value="1"/>
</dbReference>
<dbReference type="Pfam" id="PF02737">
    <property type="entry name" value="3HCDH_N"/>
    <property type="match status" value="1"/>
</dbReference>
<evidence type="ECO:0000256" key="12">
    <source>
        <dbReference type="ARBA" id="ARBA00023268"/>
    </source>
</evidence>
<dbReference type="InterPro" id="IPR036291">
    <property type="entry name" value="NAD(P)-bd_dom_sf"/>
</dbReference>